<dbReference type="PROSITE" id="PS51184">
    <property type="entry name" value="JMJC"/>
    <property type="match status" value="1"/>
</dbReference>
<feature type="domain" description="JmjC" evidence="3">
    <location>
        <begin position="1"/>
        <end position="85"/>
    </location>
</feature>
<dbReference type="GeneID" id="9615168"/>
<dbReference type="STRING" id="3068.D8UBB4"/>
<name>D8UBB4_VOLCA</name>
<reference evidence="4 5" key="1">
    <citation type="journal article" date="2010" name="Science">
        <title>Genomic analysis of organismal complexity in the multicellular green alga Volvox carteri.</title>
        <authorList>
            <person name="Prochnik S.E."/>
            <person name="Umen J."/>
            <person name="Nedelcu A.M."/>
            <person name="Hallmann A."/>
            <person name="Miller S.M."/>
            <person name="Nishii I."/>
            <person name="Ferris P."/>
            <person name="Kuo A."/>
            <person name="Mitros T."/>
            <person name="Fritz-Laylin L.K."/>
            <person name="Hellsten U."/>
            <person name="Chapman J."/>
            <person name="Simakov O."/>
            <person name="Rensing S.A."/>
            <person name="Terry A."/>
            <person name="Pangilinan J."/>
            <person name="Kapitonov V."/>
            <person name="Jurka J."/>
            <person name="Salamov A."/>
            <person name="Shapiro H."/>
            <person name="Schmutz J."/>
            <person name="Grimwood J."/>
            <person name="Lindquist E."/>
            <person name="Lucas S."/>
            <person name="Grigoriev I.V."/>
            <person name="Schmitt R."/>
            <person name="Kirk D."/>
            <person name="Rokhsar D.S."/>
        </authorList>
    </citation>
    <scope>NUCLEOTIDE SEQUENCE [LARGE SCALE GENOMIC DNA]</scope>
    <source>
        <strain evidence="5">f. Nagariensis / Eve</strain>
    </source>
</reference>
<dbReference type="Proteomes" id="UP000001058">
    <property type="component" value="Unassembled WGS sequence"/>
</dbReference>
<dbReference type="SUPFAM" id="SSF51197">
    <property type="entry name" value="Clavaminate synthase-like"/>
    <property type="match status" value="1"/>
</dbReference>
<dbReference type="RefSeq" id="XP_002956013.1">
    <property type="nucleotide sequence ID" value="XM_002955967.1"/>
</dbReference>
<evidence type="ECO:0000256" key="2">
    <source>
        <dbReference type="ARBA" id="ARBA00023004"/>
    </source>
</evidence>
<dbReference type="OrthoDB" id="1678912at2759"/>
<evidence type="ECO:0000256" key="1">
    <source>
        <dbReference type="ARBA" id="ARBA00022723"/>
    </source>
</evidence>
<dbReference type="eggNOG" id="KOG1246">
    <property type="taxonomic scope" value="Eukaryota"/>
</dbReference>
<sequence length="102" mass="11478">MQDAVPHLFAEEPLLLHHPVTLLSPGELRRRGVPVYRFVCPGSFIITFPNAYHAGFNAGFNCAEAVNFAPADWLPYGSAAVREYRQQGRRSTFSFDDLLVRI</sequence>
<dbReference type="GO" id="GO:0046872">
    <property type="term" value="F:metal ion binding"/>
    <property type="evidence" value="ECO:0007669"/>
    <property type="project" value="UniProtKB-KW"/>
</dbReference>
<dbReference type="PANTHER" id="PTHR10694">
    <property type="entry name" value="LYSINE-SPECIFIC DEMETHYLASE"/>
    <property type="match status" value="1"/>
</dbReference>
<evidence type="ECO:0000313" key="5">
    <source>
        <dbReference type="Proteomes" id="UP000001058"/>
    </source>
</evidence>
<evidence type="ECO:0000313" key="4">
    <source>
        <dbReference type="EMBL" id="EFJ42973.1"/>
    </source>
</evidence>
<dbReference type="GO" id="GO:0141052">
    <property type="term" value="F:histone H3 demethylase activity"/>
    <property type="evidence" value="ECO:0007669"/>
    <property type="project" value="UniProtKB-ARBA"/>
</dbReference>
<dbReference type="InParanoid" id="D8UBB4"/>
<keyword evidence="5" id="KW-1185">Reference proteome</keyword>
<dbReference type="Gene3D" id="2.60.120.650">
    <property type="entry name" value="Cupin"/>
    <property type="match status" value="1"/>
</dbReference>
<dbReference type="AlphaFoldDB" id="D8UBB4"/>
<keyword evidence="2" id="KW-0408">Iron</keyword>
<dbReference type="GO" id="GO:0005634">
    <property type="term" value="C:nucleus"/>
    <property type="evidence" value="ECO:0007669"/>
    <property type="project" value="TreeGrafter"/>
</dbReference>
<keyword evidence="1" id="KW-0479">Metal-binding</keyword>
<dbReference type="GO" id="GO:0010468">
    <property type="term" value="P:regulation of gene expression"/>
    <property type="evidence" value="ECO:0007669"/>
    <property type="project" value="TreeGrafter"/>
</dbReference>
<dbReference type="Pfam" id="PF02373">
    <property type="entry name" value="JmjC"/>
    <property type="match status" value="1"/>
</dbReference>
<organism evidence="5">
    <name type="scientific">Volvox carteri f. nagariensis</name>
    <dbReference type="NCBI Taxonomy" id="3068"/>
    <lineage>
        <taxon>Eukaryota</taxon>
        <taxon>Viridiplantae</taxon>
        <taxon>Chlorophyta</taxon>
        <taxon>core chlorophytes</taxon>
        <taxon>Chlorophyceae</taxon>
        <taxon>CS clade</taxon>
        <taxon>Chlamydomonadales</taxon>
        <taxon>Volvocaceae</taxon>
        <taxon>Volvox</taxon>
    </lineage>
</organism>
<dbReference type="InterPro" id="IPR003347">
    <property type="entry name" value="JmjC_dom"/>
</dbReference>
<proteinExistence type="predicted"/>
<protein>
    <recommendedName>
        <fullName evidence="3">JmjC domain-containing protein</fullName>
    </recommendedName>
</protein>
<dbReference type="PANTHER" id="PTHR10694:SF33">
    <property type="entry name" value="LYSINE-SPECIFIC DEMETHYLASE 5"/>
    <property type="match status" value="1"/>
</dbReference>
<accession>D8UBB4</accession>
<dbReference type="KEGG" id="vcn:VOLCADRAFT_66478"/>
<gene>
    <name evidence="4" type="ORF">VOLCADRAFT_66478</name>
</gene>
<evidence type="ECO:0000259" key="3">
    <source>
        <dbReference type="PROSITE" id="PS51184"/>
    </source>
</evidence>
<dbReference type="GO" id="GO:0000785">
    <property type="term" value="C:chromatin"/>
    <property type="evidence" value="ECO:0007669"/>
    <property type="project" value="TreeGrafter"/>
</dbReference>
<feature type="non-terminal residue" evidence="4">
    <location>
        <position position="102"/>
    </location>
</feature>
<dbReference type="EMBL" id="GL378377">
    <property type="protein sequence ID" value="EFJ42973.1"/>
    <property type="molecule type" value="Genomic_DNA"/>
</dbReference>